<dbReference type="GO" id="GO:0072659">
    <property type="term" value="P:protein localization to plasma membrane"/>
    <property type="evidence" value="ECO:0007669"/>
    <property type="project" value="TreeGrafter"/>
</dbReference>
<evidence type="ECO:0000256" key="7">
    <source>
        <dbReference type="SAM" id="MobiDB-lite"/>
    </source>
</evidence>
<evidence type="ECO:0000256" key="3">
    <source>
        <dbReference type="ARBA" id="ARBA00022475"/>
    </source>
</evidence>
<dbReference type="Pfam" id="PF09790">
    <property type="entry name" value="Hyccin"/>
    <property type="match status" value="1"/>
</dbReference>
<dbReference type="GO" id="GO:0046854">
    <property type="term" value="P:phosphatidylinositol phosphate biosynthetic process"/>
    <property type="evidence" value="ECO:0007669"/>
    <property type="project" value="TreeGrafter"/>
</dbReference>
<feature type="region of interest" description="Disordered" evidence="7">
    <location>
        <begin position="263"/>
        <end position="295"/>
    </location>
</feature>
<feature type="region of interest" description="Disordered" evidence="7">
    <location>
        <begin position="337"/>
        <end position="479"/>
    </location>
</feature>
<sequence>MWRCGPYPQYEGVNAQNRFSILAFVMQRFNTQIDSYHKHALHALCQAAVKVSTAGFHLHQESSEKQLTRVAVSPSLLVEYIFGIYFAMFHGQHTIALRAVESIHNRASYELYSDVLLVTGAILHSRHRGNLRFEATEVSLGTQKTTYSLKNTITNASFKAKKLPDDIDFVEEDENPKLPPLDEDQEHSLAKGFKAKLMNIGGKLAGDKNRNRDTVRRDSDTPSMKSGSGADFVDSVGVAVRNPTGGSSGKVLVDVLEMQPLRGKANQDVDGEGTGRNSFGDKNIGENKQGKVSSSPIVFSKKSGIIRQTSNSTSGLVNSESASVTPLGYTISAPSSLLAVSSPPTSSSSNVINGRASSGGSNSVISSIRQNLTDNRSKPSDLPHNHRAQSEGPSRDGSKLGSNQSSYPSLLSSHPFPNSQDSNFPTNLSEPSLRDHSTSASPTDLSASSDSVPADVESAGGASPSLKMAVNQTSCSTNL</sequence>
<feature type="compositionally biased region" description="Low complexity" evidence="7">
    <location>
        <begin position="337"/>
        <end position="368"/>
    </location>
</feature>
<feature type="region of interest" description="Disordered" evidence="7">
    <location>
        <begin position="203"/>
        <end position="231"/>
    </location>
</feature>
<evidence type="ECO:0000256" key="5">
    <source>
        <dbReference type="ARBA" id="ARBA00023136"/>
    </source>
</evidence>
<evidence type="ECO:0000256" key="1">
    <source>
        <dbReference type="ARBA" id="ARBA00004236"/>
    </source>
</evidence>
<dbReference type="PANTHER" id="PTHR31220:SF1">
    <property type="entry name" value="GH21176P"/>
    <property type="match status" value="1"/>
</dbReference>
<feature type="compositionally biased region" description="Low complexity" evidence="7">
    <location>
        <begin position="402"/>
        <end position="413"/>
    </location>
</feature>
<feature type="compositionally biased region" description="Basic and acidic residues" evidence="7">
    <location>
        <begin position="205"/>
        <end position="220"/>
    </location>
</feature>
<evidence type="ECO:0000313" key="9">
    <source>
        <dbReference type="Proteomes" id="UP000678393"/>
    </source>
</evidence>
<keyword evidence="3" id="KW-1003">Cell membrane</keyword>
<evidence type="ECO:0000256" key="2">
    <source>
        <dbReference type="ARBA" id="ARBA00004514"/>
    </source>
</evidence>
<comment type="similarity">
    <text evidence="6">Belongs to the Hyccin family.</text>
</comment>
<accession>A0A8S3YV42</accession>
<comment type="caution">
    <text evidence="8">The sequence shown here is derived from an EMBL/GenBank/DDBJ whole genome shotgun (WGS) entry which is preliminary data.</text>
</comment>
<proteinExistence type="inferred from homology"/>
<reference evidence="8" key="1">
    <citation type="submission" date="2021-04" db="EMBL/GenBank/DDBJ databases">
        <authorList>
            <consortium name="Molecular Ecology Group"/>
        </authorList>
    </citation>
    <scope>NUCLEOTIDE SEQUENCE</scope>
</reference>
<evidence type="ECO:0000256" key="6">
    <source>
        <dbReference type="ARBA" id="ARBA00034482"/>
    </source>
</evidence>
<dbReference type="EMBL" id="CAJHNH020001013">
    <property type="protein sequence ID" value="CAG5121047.1"/>
    <property type="molecule type" value="Genomic_DNA"/>
</dbReference>
<gene>
    <name evidence="8" type="ORF">CUNI_LOCUS6605</name>
</gene>
<evidence type="ECO:0008006" key="10">
    <source>
        <dbReference type="Google" id="ProtNLM"/>
    </source>
</evidence>
<feature type="compositionally biased region" description="Polar residues" evidence="7">
    <location>
        <begin position="438"/>
        <end position="451"/>
    </location>
</feature>
<dbReference type="AlphaFoldDB" id="A0A8S3YV42"/>
<dbReference type="GO" id="GO:0005886">
    <property type="term" value="C:plasma membrane"/>
    <property type="evidence" value="ECO:0007669"/>
    <property type="project" value="UniProtKB-SubCell"/>
</dbReference>
<evidence type="ECO:0000313" key="8">
    <source>
        <dbReference type="EMBL" id="CAG5121047.1"/>
    </source>
</evidence>
<feature type="compositionally biased region" description="Polar residues" evidence="7">
    <location>
        <begin position="470"/>
        <end position="479"/>
    </location>
</feature>
<dbReference type="Proteomes" id="UP000678393">
    <property type="component" value="Unassembled WGS sequence"/>
</dbReference>
<keyword evidence="9" id="KW-1185">Reference proteome</keyword>
<name>A0A8S3YV42_9EUPU</name>
<dbReference type="OrthoDB" id="18937at2759"/>
<feature type="compositionally biased region" description="Basic and acidic residues" evidence="7">
    <location>
        <begin position="375"/>
        <end position="384"/>
    </location>
</feature>
<protein>
    <recommendedName>
        <fullName evidence="10">Hyccin</fullName>
    </recommendedName>
</protein>
<dbReference type="GO" id="GO:0005829">
    <property type="term" value="C:cytosol"/>
    <property type="evidence" value="ECO:0007669"/>
    <property type="project" value="UniProtKB-SubCell"/>
</dbReference>
<comment type="subcellular location">
    <subcellularLocation>
        <location evidence="1">Cell membrane</location>
    </subcellularLocation>
    <subcellularLocation>
        <location evidence="2">Cytoplasm</location>
        <location evidence="2">Cytosol</location>
    </subcellularLocation>
</comment>
<dbReference type="PANTHER" id="PTHR31220">
    <property type="entry name" value="HYCCIN RELATED"/>
    <property type="match status" value="1"/>
</dbReference>
<dbReference type="InterPro" id="IPR018619">
    <property type="entry name" value="Hyccin"/>
</dbReference>
<organism evidence="8 9">
    <name type="scientific">Candidula unifasciata</name>
    <dbReference type="NCBI Taxonomy" id="100452"/>
    <lineage>
        <taxon>Eukaryota</taxon>
        <taxon>Metazoa</taxon>
        <taxon>Spiralia</taxon>
        <taxon>Lophotrochozoa</taxon>
        <taxon>Mollusca</taxon>
        <taxon>Gastropoda</taxon>
        <taxon>Heterobranchia</taxon>
        <taxon>Euthyneura</taxon>
        <taxon>Panpulmonata</taxon>
        <taxon>Eupulmonata</taxon>
        <taxon>Stylommatophora</taxon>
        <taxon>Helicina</taxon>
        <taxon>Helicoidea</taxon>
        <taxon>Geomitridae</taxon>
        <taxon>Candidula</taxon>
    </lineage>
</organism>
<evidence type="ECO:0000256" key="4">
    <source>
        <dbReference type="ARBA" id="ARBA00022490"/>
    </source>
</evidence>
<keyword evidence="5" id="KW-0472">Membrane</keyword>
<feature type="compositionally biased region" description="Polar residues" evidence="7">
    <location>
        <begin position="415"/>
        <end position="430"/>
    </location>
</feature>
<keyword evidence="4" id="KW-0963">Cytoplasm</keyword>